<dbReference type="InterPro" id="IPR032710">
    <property type="entry name" value="NTF2-like_dom_sf"/>
</dbReference>
<proteinExistence type="predicted"/>
<dbReference type="Pfam" id="PF12680">
    <property type="entry name" value="SnoaL_2"/>
    <property type="match status" value="1"/>
</dbReference>
<accession>A0ABV6NAT7</accession>
<dbReference type="InterPro" id="IPR037401">
    <property type="entry name" value="SnoaL-like"/>
</dbReference>
<protein>
    <submittedName>
        <fullName evidence="2">Nuclear transport factor 2 family protein</fullName>
    </submittedName>
</protein>
<dbReference type="Proteomes" id="UP001589810">
    <property type="component" value="Unassembled WGS sequence"/>
</dbReference>
<sequence length="144" mass="15940">MIDWRASKAEHPARKASWRSMEAVVAGEKEKWISLFALDGSVEDPVGPSPFDPDGLGHHGHEAIAAFWDKAIALAEGFDFTMTDSYANGLECANVGTITIHLPGNNLMDTDGVFVYRIDEDGLIRSVRAHWEMERAMKTLRAKP</sequence>
<dbReference type="Gene3D" id="3.10.450.50">
    <property type="match status" value="1"/>
</dbReference>
<reference evidence="2 3" key="1">
    <citation type="submission" date="2024-09" db="EMBL/GenBank/DDBJ databases">
        <authorList>
            <person name="Sun Q."/>
            <person name="Mori K."/>
        </authorList>
    </citation>
    <scope>NUCLEOTIDE SEQUENCE [LARGE SCALE GENOMIC DNA]</scope>
    <source>
        <strain evidence="2 3">TBRC 1432</strain>
    </source>
</reference>
<feature type="domain" description="SnoaL-like" evidence="1">
    <location>
        <begin position="20"/>
        <end position="126"/>
    </location>
</feature>
<dbReference type="RefSeq" id="WP_273940312.1">
    <property type="nucleotide sequence ID" value="NZ_CP097263.1"/>
</dbReference>
<keyword evidence="3" id="KW-1185">Reference proteome</keyword>
<organism evidence="2 3">
    <name type="scientific">Kutzneria chonburiensis</name>
    <dbReference type="NCBI Taxonomy" id="1483604"/>
    <lineage>
        <taxon>Bacteria</taxon>
        <taxon>Bacillati</taxon>
        <taxon>Actinomycetota</taxon>
        <taxon>Actinomycetes</taxon>
        <taxon>Pseudonocardiales</taxon>
        <taxon>Pseudonocardiaceae</taxon>
        <taxon>Kutzneria</taxon>
    </lineage>
</organism>
<evidence type="ECO:0000313" key="3">
    <source>
        <dbReference type="Proteomes" id="UP001589810"/>
    </source>
</evidence>
<gene>
    <name evidence="2" type="ORF">ACFFH7_46850</name>
</gene>
<dbReference type="EMBL" id="JBHLUD010000020">
    <property type="protein sequence ID" value="MFC0549101.1"/>
    <property type="molecule type" value="Genomic_DNA"/>
</dbReference>
<evidence type="ECO:0000313" key="2">
    <source>
        <dbReference type="EMBL" id="MFC0549101.1"/>
    </source>
</evidence>
<dbReference type="SUPFAM" id="SSF54427">
    <property type="entry name" value="NTF2-like"/>
    <property type="match status" value="1"/>
</dbReference>
<evidence type="ECO:0000259" key="1">
    <source>
        <dbReference type="Pfam" id="PF12680"/>
    </source>
</evidence>
<name>A0ABV6NAT7_9PSEU</name>
<comment type="caution">
    <text evidence="2">The sequence shown here is derived from an EMBL/GenBank/DDBJ whole genome shotgun (WGS) entry which is preliminary data.</text>
</comment>